<dbReference type="SUPFAM" id="SSF46955">
    <property type="entry name" value="Putative DNA-binding domain"/>
    <property type="match status" value="1"/>
</dbReference>
<dbReference type="Pfam" id="PF13411">
    <property type="entry name" value="MerR_1"/>
    <property type="match status" value="1"/>
</dbReference>
<dbReference type="GO" id="GO:0009360">
    <property type="term" value="C:DNA polymerase III complex"/>
    <property type="evidence" value="ECO:0007669"/>
    <property type="project" value="InterPro"/>
</dbReference>
<gene>
    <name evidence="11" type="ORF">FH607_006215</name>
</gene>
<evidence type="ECO:0000259" key="10">
    <source>
        <dbReference type="PROSITE" id="PS50937"/>
    </source>
</evidence>
<keyword evidence="8" id="KW-0238">DNA-binding</keyword>
<organism evidence="11 12">
    <name type="scientific">Streptomyces mimosae</name>
    <dbReference type="NCBI Taxonomy" id="2586635"/>
    <lineage>
        <taxon>Bacteria</taxon>
        <taxon>Bacillati</taxon>
        <taxon>Actinomycetota</taxon>
        <taxon>Actinomycetes</taxon>
        <taxon>Kitasatosporales</taxon>
        <taxon>Streptomycetaceae</taxon>
        <taxon>Streptomyces</taxon>
    </lineage>
</organism>
<dbReference type="InterPro" id="IPR022637">
    <property type="entry name" value="DNA_polIII_beta_cen"/>
</dbReference>
<dbReference type="SUPFAM" id="SSF55979">
    <property type="entry name" value="DNA clamp"/>
    <property type="match status" value="1"/>
</dbReference>
<keyword evidence="7" id="KW-0239">DNA-directed DNA polymerase</keyword>
<dbReference type="PANTHER" id="PTHR30478">
    <property type="entry name" value="DNA POLYMERASE III SUBUNIT BETA"/>
    <property type="match status" value="1"/>
</dbReference>
<dbReference type="Gene3D" id="3.10.150.10">
    <property type="entry name" value="DNA Polymerase III, subunit A, domain 2"/>
    <property type="match status" value="2"/>
</dbReference>
<evidence type="ECO:0000256" key="1">
    <source>
        <dbReference type="ARBA" id="ARBA00004496"/>
    </source>
</evidence>
<evidence type="ECO:0000256" key="6">
    <source>
        <dbReference type="ARBA" id="ARBA00022705"/>
    </source>
</evidence>
<dbReference type="OrthoDB" id="7849865at2"/>
<comment type="similarity">
    <text evidence="2">Belongs to the beta sliding clamp family.</text>
</comment>
<dbReference type="GO" id="GO:0006355">
    <property type="term" value="P:regulation of DNA-templated transcription"/>
    <property type="evidence" value="ECO:0007669"/>
    <property type="project" value="InterPro"/>
</dbReference>
<dbReference type="GO" id="GO:0005737">
    <property type="term" value="C:cytoplasm"/>
    <property type="evidence" value="ECO:0007669"/>
    <property type="project" value="UniProtKB-SubCell"/>
</dbReference>
<evidence type="ECO:0000256" key="2">
    <source>
        <dbReference type="ARBA" id="ARBA00010752"/>
    </source>
</evidence>
<evidence type="ECO:0000313" key="11">
    <source>
        <dbReference type="EMBL" id="KAB8168813.1"/>
    </source>
</evidence>
<feature type="domain" description="HTH merR-type" evidence="10">
    <location>
        <begin position="34"/>
        <end position="104"/>
    </location>
</feature>
<keyword evidence="12" id="KW-1185">Reference proteome</keyword>
<keyword evidence="9" id="KW-0175">Coiled coil</keyword>
<dbReference type="SMART" id="SM00480">
    <property type="entry name" value="POL3Bc"/>
    <property type="match status" value="1"/>
</dbReference>
<dbReference type="InterPro" id="IPR001001">
    <property type="entry name" value="DNA_polIII_beta"/>
</dbReference>
<sequence length="401" mass="42800">MAAWTLPEVPRSPLGRWLDPRPGSGRRVSGVERQLGIGEVARTSGLPVSALRFYDGAGVLVPAVVDRVTGYRRYDREQVAEARLVAVLRRVGMPLADIRLALAGRSGGDPTLPVRLLAAHVRRLERGVAEARSELSRLRDTVEDIEKNGQKENVMSVDRSRELTLTLAGTELAAALDAVRFAVGHDPELPALAGVLFDVEDGTLRLVATDRYRLALAGVPLSARGDRARVLVATPVVDAMRALLTDVAWPARLTVRPGEVALEVGGRVASGPAVDETYPDYRRLVGGTAGRRVVVDAAALRAEVAAGPVREERRGTDGARRAVSVLTLTDDGALRPGDGEGQRVAVDREFLTEALAALASERAEVEIAGPTAPLTFRPGGEENGRAERMSLLMPVALEGLD</sequence>
<dbReference type="AlphaFoldDB" id="A0A5N6AL78"/>
<feature type="coiled-coil region" evidence="9">
    <location>
        <begin position="121"/>
        <end position="148"/>
    </location>
</feature>
<comment type="subcellular location">
    <subcellularLocation>
        <location evidence="1">Cytoplasm</location>
    </subcellularLocation>
</comment>
<dbReference type="Pfam" id="PF02767">
    <property type="entry name" value="DNA_pol3_beta_2"/>
    <property type="match status" value="1"/>
</dbReference>
<comment type="caution">
    <text evidence="11">The sequence shown here is derived from an EMBL/GenBank/DDBJ whole genome shotgun (WGS) entry which is preliminary data.</text>
</comment>
<keyword evidence="3" id="KW-0963">Cytoplasm</keyword>
<dbReference type="CDD" id="cd00140">
    <property type="entry name" value="beta_clamp"/>
    <property type="match status" value="1"/>
</dbReference>
<dbReference type="GO" id="GO:0006271">
    <property type="term" value="P:DNA strand elongation involved in DNA replication"/>
    <property type="evidence" value="ECO:0007669"/>
    <property type="project" value="TreeGrafter"/>
</dbReference>
<evidence type="ECO:0000256" key="5">
    <source>
        <dbReference type="ARBA" id="ARBA00022695"/>
    </source>
</evidence>
<name>A0A5N6AL78_9ACTN</name>
<dbReference type="GO" id="GO:0003677">
    <property type="term" value="F:DNA binding"/>
    <property type="evidence" value="ECO:0007669"/>
    <property type="project" value="UniProtKB-KW"/>
</dbReference>
<keyword evidence="6" id="KW-0235">DNA replication</keyword>
<dbReference type="EMBL" id="VDLY02000003">
    <property type="protein sequence ID" value="KAB8168813.1"/>
    <property type="molecule type" value="Genomic_DNA"/>
</dbReference>
<dbReference type="GO" id="GO:0008408">
    <property type="term" value="F:3'-5' exonuclease activity"/>
    <property type="evidence" value="ECO:0007669"/>
    <property type="project" value="InterPro"/>
</dbReference>
<dbReference type="InterPro" id="IPR046938">
    <property type="entry name" value="DNA_clamp_sf"/>
</dbReference>
<evidence type="ECO:0000256" key="8">
    <source>
        <dbReference type="ARBA" id="ARBA00023125"/>
    </source>
</evidence>
<evidence type="ECO:0000313" key="12">
    <source>
        <dbReference type="Proteomes" id="UP000314251"/>
    </source>
</evidence>
<dbReference type="GO" id="GO:0003887">
    <property type="term" value="F:DNA-directed DNA polymerase activity"/>
    <property type="evidence" value="ECO:0007669"/>
    <property type="project" value="UniProtKB-KW"/>
</dbReference>
<evidence type="ECO:0000256" key="4">
    <source>
        <dbReference type="ARBA" id="ARBA00022679"/>
    </source>
</evidence>
<dbReference type="InterPro" id="IPR000551">
    <property type="entry name" value="MerR-type_HTH_dom"/>
</dbReference>
<proteinExistence type="inferred from homology"/>
<evidence type="ECO:0000256" key="9">
    <source>
        <dbReference type="SAM" id="Coils"/>
    </source>
</evidence>
<keyword evidence="5" id="KW-0548">Nucleotidyltransferase</keyword>
<dbReference type="InterPro" id="IPR009061">
    <property type="entry name" value="DNA-bd_dom_put_sf"/>
</dbReference>
<dbReference type="Gene3D" id="1.10.1660.10">
    <property type="match status" value="1"/>
</dbReference>
<evidence type="ECO:0000256" key="7">
    <source>
        <dbReference type="ARBA" id="ARBA00022932"/>
    </source>
</evidence>
<dbReference type="Proteomes" id="UP000314251">
    <property type="component" value="Unassembled WGS sequence"/>
</dbReference>
<accession>A0A5N6AL78</accession>
<reference evidence="11" key="1">
    <citation type="submission" date="2019-10" db="EMBL/GenBank/DDBJ databases">
        <title>Nonomuraea sp. nov., isolated from Phyllanthus amarus.</title>
        <authorList>
            <person name="Klykleung N."/>
            <person name="Tanasupawat S."/>
        </authorList>
    </citation>
    <scope>NUCLEOTIDE SEQUENCE [LARGE SCALE GENOMIC DNA]</scope>
    <source>
        <strain evidence="11">3MP-10</strain>
    </source>
</reference>
<dbReference type="PANTHER" id="PTHR30478:SF0">
    <property type="entry name" value="BETA SLIDING CLAMP"/>
    <property type="match status" value="1"/>
</dbReference>
<dbReference type="PROSITE" id="PS50937">
    <property type="entry name" value="HTH_MERR_2"/>
    <property type="match status" value="1"/>
</dbReference>
<protein>
    <submittedName>
        <fullName evidence="11">MerR family transcriptional regulator</fullName>
    </submittedName>
</protein>
<evidence type="ECO:0000256" key="3">
    <source>
        <dbReference type="ARBA" id="ARBA00022490"/>
    </source>
</evidence>
<dbReference type="SMART" id="SM00422">
    <property type="entry name" value="HTH_MERR"/>
    <property type="match status" value="1"/>
</dbReference>
<keyword evidence="4" id="KW-0808">Transferase</keyword>